<organism evidence="2 3">
    <name type="scientific">Sphaerimonospora cavernae</name>
    <dbReference type="NCBI Taxonomy" id="1740611"/>
    <lineage>
        <taxon>Bacteria</taxon>
        <taxon>Bacillati</taxon>
        <taxon>Actinomycetota</taxon>
        <taxon>Actinomycetes</taxon>
        <taxon>Streptosporangiales</taxon>
        <taxon>Streptosporangiaceae</taxon>
        <taxon>Sphaerimonospora</taxon>
    </lineage>
</organism>
<feature type="domain" description="DUF397" evidence="1">
    <location>
        <begin position="10"/>
        <end position="74"/>
    </location>
</feature>
<dbReference type="Proteomes" id="UP001589870">
    <property type="component" value="Unassembled WGS sequence"/>
</dbReference>
<gene>
    <name evidence="2" type="ORF">ACFHYQ_15115</name>
</gene>
<dbReference type="EMBL" id="JBHMQT010000033">
    <property type="protein sequence ID" value="MFC0863631.1"/>
    <property type="molecule type" value="Genomic_DNA"/>
</dbReference>
<sequence length="82" mass="8884">MFKPELSRVEWKKSVRSGNGQDCVEVAIADAGEAGDEHKADVEQLYLIRDSKDPDGPVLAFTASEWDAFIGGVKDGEFDAPA</sequence>
<dbReference type="InterPro" id="IPR007278">
    <property type="entry name" value="DUF397"/>
</dbReference>
<keyword evidence="3" id="KW-1185">Reference proteome</keyword>
<dbReference type="Pfam" id="PF04149">
    <property type="entry name" value="DUF397"/>
    <property type="match status" value="1"/>
</dbReference>
<name>A0ABV6U8M1_9ACTN</name>
<evidence type="ECO:0000313" key="3">
    <source>
        <dbReference type="Proteomes" id="UP001589870"/>
    </source>
</evidence>
<reference evidence="2 3" key="1">
    <citation type="submission" date="2024-09" db="EMBL/GenBank/DDBJ databases">
        <authorList>
            <person name="Sun Q."/>
            <person name="Mori K."/>
        </authorList>
    </citation>
    <scope>NUCLEOTIDE SEQUENCE [LARGE SCALE GENOMIC DNA]</scope>
    <source>
        <strain evidence="2 3">TBRC 1851</strain>
    </source>
</reference>
<dbReference type="RefSeq" id="WP_394301775.1">
    <property type="nucleotide sequence ID" value="NZ_JBHMQT010000033.1"/>
</dbReference>
<proteinExistence type="predicted"/>
<comment type="caution">
    <text evidence="2">The sequence shown here is derived from an EMBL/GenBank/DDBJ whole genome shotgun (WGS) entry which is preliminary data.</text>
</comment>
<evidence type="ECO:0000313" key="2">
    <source>
        <dbReference type="EMBL" id="MFC0863631.1"/>
    </source>
</evidence>
<protein>
    <submittedName>
        <fullName evidence="2">DUF397 domain-containing protein</fullName>
    </submittedName>
</protein>
<accession>A0ABV6U8M1</accession>
<evidence type="ECO:0000259" key="1">
    <source>
        <dbReference type="Pfam" id="PF04149"/>
    </source>
</evidence>